<feature type="region of interest" description="Disordered" evidence="1">
    <location>
        <begin position="92"/>
        <end position="114"/>
    </location>
</feature>
<feature type="compositionally biased region" description="Basic and acidic residues" evidence="1">
    <location>
        <begin position="50"/>
        <end position="65"/>
    </location>
</feature>
<sequence>MNVDEWLRASSRCRGEELQLVHRGEWRELHWRRWRAAMETQQWRPSPRRQGGELDQRCRGQDTLENHLNPSSSSTIADSICIIITQEESSLDTQRLRASHVMQQQKTSSKTQQR</sequence>
<evidence type="ECO:0000313" key="2">
    <source>
        <dbReference type="EMBL" id="KAG2328768.1"/>
    </source>
</evidence>
<evidence type="ECO:0000256" key="1">
    <source>
        <dbReference type="SAM" id="MobiDB-lite"/>
    </source>
</evidence>
<protein>
    <submittedName>
        <fullName evidence="2">Uncharacterized protein</fullName>
    </submittedName>
</protein>
<proteinExistence type="predicted"/>
<evidence type="ECO:0000313" key="3">
    <source>
        <dbReference type="Proteomes" id="UP000886595"/>
    </source>
</evidence>
<organism evidence="2 3">
    <name type="scientific">Brassica carinata</name>
    <name type="common">Ethiopian mustard</name>
    <name type="synonym">Abyssinian cabbage</name>
    <dbReference type="NCBI Taxonomy" id="52824"/>
    <lineage>
        <taxon>Eukaryota</taxon>
        <taxon>Viridiplantae</taxon>
        <taxon>Streptophyta</taxon>
        <taxon>Embryophyta</taxon>
        <taxon>Tracheophyta</taxon>
        <taxon>Spermatophyta</taxon>
        <taxon>Magnoliopsida</taxon>
        <taxon>eudicotyledons</taxon>
        <taxon>Gunneridae</taxon>
        <taxon>Pentapetalae</taxon>
        <taxon>rosids</taxon>
        <taxon>malvids</taxon>
        <taxon>Brassicales</taxon>
        <taxon>Brassicaceae</taxon>
        <taxon>Brassiceae</taxon>
        <taxon>Brassica</taxon>
    </lineage>
</organism>
<accession>A0A8X7WI86</accession>
<feature type="region of interest" description="Disordered" evidence="1">
    <location>
        <begin position="40"/>
        <end position="74"/>
    </location>
</feature>
<comment type="caution">
    <text evidence="2">The sequence shown here is derived from an EMBL/GenBank/DDBJ whole genome shotgun (WGS) entry which is preliminary data.</text>
</comment>
<name>A0A8X7WI86_BRACI</name>
<feature type="compositionally biased region" description="Low complexity" evidence="1">
    <location>
        <begin position="103"/>
        <end position="114"/>
    </location>
</feature>
<dbReference type="Proteomes" id="UP000886595">
    <property type="component" value="Unassembled WGS sequence"/>
</dbReference>
<dbReference type="AlphaFoldDB" id="A0A8X7WI86"/>
<gene>
    <name evidence="2" type="ORF">Bca52824_011496</name>
</gene>
<dbReference type="EMBL" id="JAAMPC010000002">
    <property type="protein sequence ID" value="KAG2328768.1"/>
    <property type="molecule type" value="Genomic_DNA"/>
</dbReference>
<keyword evidence="3" id="KW-1185">Reference proteome</keyword>
<reference evidence="2 3" key="1">
    <citation type="submission" date="2020-02" db="EMBL/GenBank/DDBJ databases">
        <authorList>
            <person name="Ma Q."/>
            <person name="Huang Y."/>
            <person name="Song X."/>
            <person name="Pei D."/>
        </authorList>
    </citation>
    <scope>NUCLEOTIDE SEQUENCE [LARGE SCALE GENOMIC DNA]</scope>
    <source>
        <strain evidence="2">Sxm20200214</strain>
        <tissue evidence="2">Leaf</tissue>
    </source>
</reference>